<dbReference type="InterPro" id="IPR050570">
    <property type="entry name" value="Cell_wall_metabolism_enzyme"/>
</dbReference>
<organism evidence="3 4">
    <name type="scientific">Oceanidesulfovibrio indonesiensis</name>
    <dbReference type="NCBI Taxonomy" id="54767"/>
    <lineage>
        <taxon>Bacteria</taxon>
        <taxon>Pseudomonadati</taxon>
        <taxon>Thermodesulfobacteriota</taxon>
        <taxon>Desulfovibrionia</taxon>
        <taxon>Desulfovibrionales</taxon>
        <taxon>Desulfovibrionaceae</taxon>
        <taxon>Oceanidesulfovibrio</taxon>
    </lineage>
</organism>
<dbReference type="CDD" id="cd12797">
    <property type="entry name" value="M23_peptidase"/>
    <property type="match status" value="1"/>
</dbReference>
<comment type="caution">
    <text evidence="3">The sequence shown here is derived from an EMBL/GenBank/DDBJ whole genome shotgun (WGS) entry which is preliminary data.</text>
</comment>
<accession>A0A7M3MIG1</accession>
<sequence length="272" mass="29125">MQQVKPVDVNGLPDVKPLRDEQELAQADEGDSEGFLSNLYTPVEGDGSETAARDDGVVRPPRDARLAAGEPLETRLIPENMRPYETPSRPAKAAPIEDRTFVATLGRAAGGPDVGNTLSSDDAERLQRVASLPILEAPVDGAVSSPFGWRNDPFTGQRAFHAGVDYKAPEGAPVRACWDGEVVFAGEKPGYGNIVVLEHSGGWRSFYGHAEGLDVSKGDRVQAGRKIASVGSTGRSTGPHLHFELRHQGQAFDPEGLRKTMLAHRERGVAGS</sequence>
<dbReference type="OrthoDB" id="9796740at2"/>
<dbReference type="PANTHER" id="PTHR21666:SF270">
    <property type="entry name" value="MUREIN HYDROLASE ACTIVATOR ENVC"/>
    <property type="match status" value="1"/>
</dbReference>
<reference evidence="3 4" key="1">
    <citation type="submission" date="2018-06" db="EMBL/GenBank/DDBJ databases">
        <title>Complete genome of Desulfovibrio indonesiensis P37SLT.</title>
        <authorList>
            <person name="Crispim J.S."/>
            <person name="Vidigal P.M.P."/>
            <person name="Silva L.C.F."/>
            <person name="Laguardia C.N."/>
            <person name="Araujo L.C."/>
            <person name="Dias R.S."/>
            <person name="Sousa M.P."/>
            <person name="Paula S.O."/>
            <person name="Silva C."/>
        </authorList>
    </citation>
    <scope>NUCLEOTIDE SEQUENCE [LARGE SCALE GENOMIC DNA]</scope>
    <source>
        <strain evidence="3 4">P37SLT</strain>
    </source>
</reference>
<evidence type="ECO:0000259" key="2">
    <source>
        <dbReference type="Pfam" id="PF01551"/>
    </source>
</evidence>
<dbReference type="SUPFAM" id="SSF51261">
    <property type="entry name" value="Duplicated hybrid motif"/>
    <property type="match status" value="1"/>
</dbReference>
<dbReference type="PANTHER" id="PTHR21666">
    <property type="entry name" value="PEPTIDASE-RELATED"/>
    <property type="match status" value="1"/>
</dbReference>
<dbReference type="Pfam" id="PF01551">
    <property type="entry name" value="Peptidase_M23"/>
    <property type="match status" value="1"/>
</dbReference>
<dbReference type="InterPro" id="IPR011055">
    <property type="entry name" value="Dup_hybrid_motif"/>
</dbReference>
<gene>
    <name evidence="3" type="ORF">DPQ33_05005</name>
</gene>
<proteinExistence type="predicted"/>
<keyword evidence="4" id="KW-1185">Reference proteome</keyword>
<feature type="compositionally biased region" description="Basic and acidic residues" evidence="1">
    <location>
        <begin position="51"/>
        <end position="65"/>
    </location>
</feature>
<dbReference type="InterPro" id="IPR016047">
    <property type="entry name" value="M23ase_b-sheet_dom"/>
</dbReference>
<name>A0A7M3MIG1_9BACT</name>
<dbReference type="Gene3D" id="2.70.70.10">
    <property type="entry name" value="Glucose Permease (Domain IIA)"/>
    <property type="match status" value="1"/>
</dbReference>
<protein>
    <recommendedName>
        <fullName evidence="2">M23ase beta-sheet core domain-containing protein</fullName>
    </recommendedName>
</protein>
<dbReference type="GO" id="GO:0004222">
    <property type="term" value="F:metalloendopeptidase activity"/>
    <property type="evidence" value="ECO:0007669"/>
    <property type="project" value="TreeGrafter"/>
</dbReference>
<dbReference type="AlphaFoldDB" id="A0A7M3MIG1"/>
<dbReference type="EMBL" id="QMIE01000003">
    <property type="protein sequence ID" value="TVM18958.1"/>
    <property type="molecule type" value="Genomic_DNA"/>
</dbReference>
<dbReference type="Proteomes" id="UP000448292">
    <property type="component" value="Unassembled WGS sequence"/>
</dbReference>
<evidence type="ECO:0000313" key="4">
    <source>
        <dbReference type="Proteomes" id="UP000448292"/>
    </source>
</evidence>
<evidence type="ECO:0000256" key="1">
    <source>
        <dbReference type="SAM" id="MobiDB-lite"/>
    </source>
</evidence>
<evidence type="ECO:0000313" key="3">
    <source>
        <dbReference type="EMBL" id="TVM18958.1"/>
    </source>
</evidence>
<feature type="domain" description="M23ase beta-sheet core" evidence="2">
    <location>
        <begin position="160"/>
        <end position="254"/>
    </location>
</feature>
<feature type="region of interest" description="Disordered" evidence="1">
    <location>
        <begin position="1"/>
        <end position="92"/>
    </location>
</feature>